<keyword evidence="3" id="KW-1185">Reference proteome</keyword>
<name>A0ABW4LR24_9BACI</name>
<feature type="transmembrane region" description="Helical" evidence="1">
    <location>
        <begin position="6"/>
        <end position="24"/>
    </location>
</feature>
<keyword evidence="1" id="KW-1133">Transmembrane helix</keyword>
<evidence type="ECO:0000313" key="3">
    <source>
        <dbReference type="Proteomes" id="UP001597214"/>
    </source>
</evidence>
<reference evidence="3" key="1">
    <citation type="journal article" date="2019" name="Int. J. Syst. Evol. Microbiol.">
        <title>The Global Catalogue of Microorganisms (GCM) 10K type strain sequencing project: providing services to taxonomists for standard genome sequencing and annotation.</title>
        <authorList>
            <consortium name="The Broad Institute Genomics Platform"/>
            <consortium name="The Broad Institute Genome Sequencing Center for Infectious Disease"/>
            <person name="Wu L."/>
            <person name="Ma J."/>
        </authorList>
    </citation>
    <scope>NUCLEOTIDE SEQUENCE [LARGE SCALE GENOMIC DNA]</scope>
    <source>
        <strain evidence="3">CCUG 49339</strain>
    </source>
</reference>
<organism evidence="2 3">
    <name type="scientific">Bacillus salitolerans</name>
    <dbReference type="NCBI Taxonomy" id="1437434"/>
    <lineage>
        <taxon>Bacteria</taxon>
        <taxon>Bacillati</taxon>
        <taxon>Bacillota</taxon>
        <taxon>Bacilli</taxon>
        <taxon>Bacillales</taxon>
        <taxon>Bacillaceae</taxon>
        <taxon>Bacillus</taxon>
    </lineage>
</organism>
<dbReference type="Proteomes" id="UP001597214">
    <property type="component" value="Unassembled WGS sequence"/>
</dbReference>
<evidence type="ECO:0000256" key="1">
    <source>
        <dbReference type="SAM" id="Phobius"/>
    </source>
</evidence>
<dbReference type="EMBL" id="JBHUEM010000021">
    <property type="protein sequence ID" value="MFD1737595.1"/>
    <property type="molecule type" value="Genomic_DNA"/>
</dbReference>
<accession>A0ABW4LR24</accession>
<evidence type="ECO:0000313" key="2">
    <source>
        <dbReference type="EMBL" id="MFD1737595.1"/>
    </source>
</evidence>
<comment type="caution">
    <text evidence="2">The sequence shown here is derived from an EMBL/GenBank/DDBJ whole genome shotgun (WGS) entry which is preliminary data.</text>
</comment>
<proteinExistence type="predicted"/>
<dbReference type="RefSeq" id="WP_377928815.1">
    <property type="nucleotide sequence ID" value="NZ_JBHUEM010000021.1"/>
</dbReference>
<gene>
    <name evidence="2" type="ORF">ACFSCX_13670</name>
</gene>
<keyword evidence="1" id="KW-0472">Membrane</keyword>
<sequence>MNTKVIIEGLVILVMGIGVFFMLYQAEDITETSISSQEVNVYSEVSHADIKYIHDELVDITLGLMEVLAKYDVVGDVESDIRNRQIVVNSTVGYEHFKENSMLVEEIMEDIELLVKEKDMESYRINLIDIDGIPIFSLEFK</sequence>
<protein>
    <submittedName>
        <fullName evidence="2">Uncharacterized protein</fullName>
    </submittedName>
</protein>
<keyword evidence="1" id="KW-0812">Transmembrane</keyword>